<evidence type="ECO:0000313" key="3">
    <source>
        <dbReference type="Proteomes" id="UP000475862"/>
    </source>
</evidence>
<name>A0A6G0T0D0_APHGL</name>
<protein>
    <submittedName>
        <fullName evidence="2">Uncharacterized protein</fullName>
    </submittedName>
</protein>
<feature type="region of interest" description="Disordered" evidence="1">
    <location>
        <begin position="194"/>
        <end position="213"/>
    </location>
</feature>
<evidence type="ECO:0000256" key="1">
    <source>
        <dbReference type="SAM" id="MobiDB-lite"/>
    </source>
</evidence>
<organism evidence="2 3">
    <name type="scientific">Aphis glycines</name>
    <name type="common">Soybean aphid</name>
    <dbReference type="NCBI Taxonomy" id="307491"/>
    <lineage>
        <taxon>Eukaryota</taxon>
        <taxon>Metazoa</taxon>
        <taxon>Ecdysozoa</taxon>
        <taxon>Arthropoda</taxon>
        <taxon>Hexapoda</taxon>
        <taxon>Insecta</taxon>
        <taxon>Pterygota</taxon>
        <taxon>Neoptera</taxon>
        <taxon>Paraneoptera</taxon>
        <taxon>Hemiptera</taxon>
        <taxon>Sternorrhyncha</taxon>
        <taxon>Aphidomorpha</taxon>
        <taxon>Aphidoidea</taxon>
        <taxon>Aphididae</taxon>
        <taxon>Aphidini</taxon>
        <taxon>Aphis</taxon>
        <taxon>Aphis</taxon>
    </lineage>
</organism>
<accession>A0A6G0T0D0</accession>
<dbReference type="AlphaFoldDB" id="A0A6G0T0D0"/>
<keyword evidence="3" id="KW-1185">Reference proteome</keyword>
<feature type="compositionally biased region" description="Polar residues" evidence="1">
    <location>
        <begin position="299"/>
        <end position="311"/>
    </location>
</feature>
<feature type="region of interest" description="Disordered" evidence="1">
    <location>
        <begin position="299"/>
        <end position="319"/>
    </location>
</feature>
<dbReference type="OrthoDB" id="6263678at2759"/>
<comment type="caution">
    <text evidence="2">The sequence shown here is derived from an EMBL/GenBank/DDBJ whole genome shotgun (WGS) entry which is preliminary data.</text>
</comment>
<dbReference type="Proteomes" id="UP000475862">
    <property type="component" value="Unassembled WGS sequence"/>
</dbReference>
<evidence type="ECO:0000313" key="2">
    <source>
        <dbReference type="EMBL" id="KAE9523962.1"/>
    </source>
</evidence>
<dbReference type="EMBL" id="VYZN01000074">
    <property type="protein sequence ID" value="KAE9523962.1"/>
    <property type="molecule type" value="Genomic_DNA"/>
</dbReference>
<dbReference type="Pfam" id="PF15244">
    <property type="entry name" value="HSD3"/>
    <property type="match status" value="1"/>
</dbReference>
<dbReference type="InterPro" id="IPR029357">
    <property type="entry name" value="SPATA7"/>
</dbReference>
<proteinExistence type="predicted"/>
<reference evidence="2 3" key="1">
    <citation type="submission" date="2019-08" db="EMBL/GenBank/DDBJ databases">
        <title>The genome of the soybean aphid Biotype 1, its phylome, world population structure and adaptation to the North American continent.</title>
        <authorList>
            <person name="Giordano R."/>
            <person name="Donthu R.K."/>
            <person name="Hernandez A.G."/>
            <person name="Wright C.L."/>
            <person name="Zimin A.V."/>
        </authorList>
    </citation>
    <scope>NUCLEOTIDE SEQUENCE [LARGE SCALE GENOMIC DNA]</scope>
    <source>
        <tissue evidence="2">Whole aphids</tissue>
    </source>
</reference>
<sequence length="319" mass="37188">MVDNVTIATQSEVNVYKQDLVLSIIIFWYKESDFKLFIIILKLYNTVQLNNIFLHVSRKNEDSSVEKDNITTYLTMRSHFKKIYDVRPRVNCWSEACPSKRLLKNTINIRDFQVLPHYCNSTISSSAKKSKQQKYDSNKLSRSPSSKKKIINRNLSYECAYNDDDFGFGPVENNNRTYYSPETHHPHLSENAHKTIRSQQHNPLQSDHPKETTKKKNKFFQNTMDESYQRFLEEMTNEVVRLDLSTDKALKNVFRKHIKHNIGKLDEKKMMAEVMKVQALLDLPLDNDDRYSGIDDIPTLSTNDATNQNNLPAALKSVK</sequence>
<gene>
    <name evidence="2" type="ORF">AGLY_015609</name>
</gene>